<evidence type="ECO:0000256" key="8">
    <source>
        <dbReference type="ARBA" id="ARBA00022741"/>
    </source>
</evidence>
<keyword evidence="10 19" id="KW-0418">Kinase</keyword>
<reference evidence="19" key="2">
    <citation type="journal article" date="2014" name="PLoS Genet.">
        <title>Signature gene expression reveals novel clues to the molecular mechanisms of dimorphic transition in Penicillium marneffei.</title>
        <authorList>
            <person name="Yang E."/>
            <person name="Wang G."/>
            <person name="Cai J."/>
            <person name="Woo P.C."/>
            <person name="Lau S.K."/>
            <person name="Yuen K.-Y."/>
            <person name="Chow W.-N."/>
            <person name="Lin X."/>
        </authorList>
    </citation>
    <scope>NUCLEOTIDE SEQUENCE</scope>
    <source>
        <strain evidence="19">PM1</strain>
    </source>
</reference>
<dbReference type="InterPro" id="IPR008271">
    <property type="entry name" value="Ser/Thr_kinase_AS"/>
</dbReference>
<feature type="domain" description="Protein kinase" evidence="18">
    <location>
        <begin position="12"/>
        <end position="300"/>
    </location>
</feature>
<dbReference type="PROSITE" id="PS50011">
    <property type="entry name" value="PROTEIN_KINASE_DOM"/>
    <property type="match status" value="1"/>
</dbReference>
<sequence length="735" mass="82044">MTSIALAETDKYEVLEKIGAGSFGIIRKVKRKSDGFVGTHILCRKEINYIKMSQKEREQLTAEFNILSSLRHPNIVAYYHREHLKASQDLYLYMEYCGGGDLGMVIKNLKNTNKFAEEDFVWRVLAQLTTALYRCHYGTDAPPVGSNLLGPPQPRSGLKGKQAQIMILHRDLKPENIFLGSDNSVKLGDFGLSKLMQSHDFASTYVGTPFYMSPEICAAEPYTLHSDIWALGCIMYELCQKAPPFNAKTHIQLVQRIREGKYPPLPDMYSSELKGVIASCLRVNPDQRPDTATLLNLPVVRLVRKEREVVDMTNRVKRREESALQKTKELEIKMANYEKDKALIREDIDATLRREWEVKARLEIERQVQMRYEELSKQFETEVRARVAAELDKVNKTRAPPPESIQPRETSGSSISGSEDSDFPSTTDISELSLESPSSSRNKPMQKVSRTPFSRAKTTVESPMDIQMGEPSPITIASLSLSPRRTAPITKNLFTEQAQQKSKWEPCLLGSDDEEDIPDLPSPTRPKVKPDPFKAVRRPMLRHQTTAMVSKMSNQPSIFPAGASRLPPPPTTSNPLSTQQPQAQEMARPLSAELRSKSPTRRLSKIPSTSNLIGDATSPSRKGAAGKAATFHGTKINSSSNNSSSDDNSMYKAVMQRNMGGRTLVELAQARAGGRAFMDDAKRVSSDSRAYTTSSSSGSGLSSFGKSTELPATWDPNSEQMPSPFVSRRVFHSFR</sequence>
<feature type="region of interest" description="Disordered" evidence="17">
    <location>
        <begin position="493"/>
        <end position="648"/>
    </location>
</feature>
<dbReference type="EC" id="2.7.11.1" evidence="3"/>
<evidence type="ECO:0000256" key="3">
    <source>
        <dbReference type="ARBA" id="ARBA00012513"/>
    </source>
</evidence>
<keyword evidence="4" id="KW-0723">Serine/threonine-protein kinase</keyword>
<evidence type="ECO:0000256" key="7">
    <source>
        <dbReference type="ARBA" id="ARBA00022679"/>
    </source>
</evidence>
<name>A0A093VJG5_TALMA</name>
<dbReference type="InterPro" id="IPR050660">
    <property type="entry name" value="NEK_Ser/Thr_kinase"/>
</dbReference>
<comment type="catalytic activity">
    <reaction evidence="15">
        <text>L-seryl-[protein] + ATP = O-phospho-L-seryl-[protein] + ADP + H(+)</text>
        <dbReference type="Rhea" id="RHEA:17989"/>
        <dbReference type="Rhea" id="RHEA-COMP:9863"/>
        <dbReference type="Rhea" id="RHEA-COMP:11604"/>
        <dbReference type="ChEBI" id="CHEBI:15378"/>
        <dbReference type="ChEBI" id="CHEBI:29999"/>
        <dbReference type="ChEBI" id="CHEBI:30616"/>
        <dbReference type="ChEBI" id="CHEBI:83421"/>
        <dbReference type="ChEBI" id="CHEBI:456216"/>
        <dbReference type="EC" id="2.7.11.1"/>
    </reaction>
</comment>
<dbReference type="PROSITE" id="PS00108">
    <property type="entry name" value="PROTEIN_KINASE_ST"/>
    <property type="match status" value="1"/>
</dbReference>
<dbReference type="GO" id="GO:0044732">
    <property type="term" value="C:mitotic spindle pole body"/>
    <property type="evidence" value="ECO:0007669"/>
    <property type="project" value="TreeGrafter"/>
</dbReference>
<feature type="compositionally biased region" description="Low complexity" evidence="17">
    <location>
        <begin position="573"/>
        <end position="582"/>
    </location>
</feature>
<evidence type="ECO:0000256" key="13">
    <source>
        <dbReference type="ARBA" id="ARBA00023306"/>
    </source>
</evidence>
<feature type="compositionally biased region" description="Polar residues" evidence="17">
    <location>
        <begin position="543"/>
        <end position="557"/>
    </location>
</feature>
<keyword evidence="8" id="KW-0547">Nucleotide-binding</keyword>
<dbReference type="CDD" id="cd08217">
    <property type="entry name" value="STKc_Nek2"/>
    <property type="match status" value="1"/>
</dbReference>
<dbReference type="AlphaFoldDB" id="A0A093VJG5"/>
<keyword evidence="13" id="KW-0131">Cell cycle</keyword>
<evidence type="ECO:0000256" key="5">
    <source>
        <dbReference type="ARBA" id="ARBA00022553"/>
    </source>
</evidence>
<dbReference type="GO" id="GO:0007059">
    <property type="term" value="P:chromosome segregation"/>
    <property type="evidence" value="ECO:0007669"/>
    <property type="project" value="TreeGrafter"/>
</dbReference>
<evidence type="ECO:0000256" key="14">
    <source>
        <dbReference type="ARBA" id="ARBA00047899"/>
    </source>
</evidence>
<keyword evidence="5" id="KW-0597">Phosphoprotein</keyword>
<evidence type="ECO:0000256" key="16">
    <source>
        <dbReference type="SAM" id="Coils"/>
    </source>
</evidence>
<comment type="subcellular location">
    <subcellularLocation>
        <location evidence="1">Nucleus</location>
    </subcellularLocation>
</comment>
<keyword evidence="12" id="KW-0539">Nucleus</keyword>
<dbReference type="GO" id="GO:0000278">
    <property type="term" value="P:mitotic cell cycle"/>
    <property type="evidence" value="ECO:0007669"/>
    <property type="project" value="UniProtKB-ARBA"/>
</dbReference>
<keyword evidence="7" id="KW-0808">Transferase</keyword>
<accession>A0A093VJG5</accession>
<dbReference type="Pfam" id="PF00069">
    <property type="entry name" value="Pkinase"/>
    <property type="match status" value="2"/>
</dbReference>
<dbReference type="GO" id="GO:0005524">
    <property type="term" value="F:ATP binding"/>
    <property type="evidence" value="ECO:0007669"/>
    <property type="project" value="UniProtKB-KW"/>
</dbReference>
<proteinExistence type="inferred from homology"/>
<feature type="region of interest" description="Disordered" evidence="17">
    <location>
        <begin position="684"/>
        <end position="735"/>
    </location>
</feature>
<dbReference type="SUPFAM" id="SSF56112">
    <property type="entry name" value="Protein kinase-like (PK-like)"/>
    <property type="match status" value="1"/>
</dbReference>
<gene>
    <name evidence="19" type="ORF">GQ26_0170880</name>
</gene>
<feature type="compositionally biased region" description="Low complexity" evidence="17">
    <location>
        <begin position="687"/>
        <end position="708"/>
    </location>
</feature>
<dbReference type="SMART" id="SM00220">
    <property type="entry name" value="S_TKc"/>
    <property type="match status" value="1"/>
</dbReference>
<keyword evidence="11" id="KW-0067">ATP-binding</keyword>
<feature type="compositionally biased region" description="Polar residues" evidence="17">
    <location>
        <begin position="448"/>
        <end position="461"/>
    </location>
</feature>
<evidence type="ECO:0000256" key="11">
    <source>
        <dbReference type="ARBA" id="ARBA00022840"/>
    </source>
</evidence>
<keyword evidence="9" id="KW-0498">Mitosis</keyword>
<evidence type="ECO:0000256" key="15">
    <source>
        <dbReference type="ARBA" id="ARBA00048679"/>
    </source>
</evidence>
<dbReference type="GO" id="GO:0004674">
    <property type="term" value="F:protein serine/threonine kinase activity"/>
    <property type="evidence" value="ECO:0007669"/>
    <property type="project" value="UniProtKB-KW"/>
</dbReference>
<dbReference type="FunFam" id="3.30.200.20:FF:000151">
    <property type="entry name" value="G2-specific protein kinase nimA"/>
    <property type="match status" value="1"/>
</dbReference>
<evidence type="ECO:0000256" key="4">
    <source>
        <dbReference type="ARBA" id="ARBA00022527"/>
    </source>
</evidence>
<comment type="similarity">
    <text evidence="2">Belongs to the protein kinase superfamily. CAMK Ser/Thr protein kinase family.</text>
</comment>
<comment type="caution">
    <text evidence="19">The sequence shown here is derived from an EMBL/GenBank/DDBJ whole genome shotgun (WGS) entry which is preliminary data.</text>
</comment>
<dbReference type="InterPro" id="IPR011009">
    <property type="entry name" value="Kinase-like_dom_sf"/>
</dbReference>
<evidence type="ECO:0000256" key="17">
    <source>
        <dbReference type="SAM" id="MobiDB-lite"/>
    </source>
</evidence>
<evidence type="ECO:0000256" key="10">
    <source>
        <dbReference type="ARBA" id="ARBA00022777"/>
    </source>
</evidence>
<reference key="1">
    <citation type="journal article" date="2014" name="PLoS Genet.">
        <title>Signature Gene Expression Reveals Novel Clues to the Molecular Mechanisms of Dimorphic Transition in Penicillium marneffei.</title>
        <authorList>
            <person name="Yang E."/>
            <person name="Wang G."/>
            <person name="Cai J."/>
            <person name="Woo P.C."/>
            <person name="Lau S.K."/>
            <person name="Yuen K.-Y."/>
            <person name="Chow W.-N."/>
            <person name="Lin X."/>
        </authorList>
    </citation>
    <scope>NUCLEOTIDE SEQUENCE [LARGE SCALE GENOMIC DNA]</scope>
    <source>
        <strain>PM1</strain>
    </source>
</reference>
<dbReference type="GO" id="GO:0005737">
    <property type="term" value="C:cytoplasm"/>
    <property type="evidence" value="ECO:0007669"/>
    <property type="project" value="TreeGrafter"/>
</dbReference>
<dbReference type="PANTHER" id="PTHR43671">
    <property type="entry name" value="SERINE/THREONINE-PROTEIN KINASE NEK"/>
    <property type="match status" value="1"/>
</dbReference>
<evidence type="ECO:0000256" key="12">
    <source>
        <dbReference type="ARBA" id="ARBA00023242"/>
    </source>
</evidence>
<organism evidence="19">
    <name type="scientific">Talaromyces marneffei PM1</name>
    <dbReference type="NCBI Taxonomy" id="1077442"/>
    <lineage>
        <taxon>Eukaryota</taxon>
        <taxon>Fungi</taxon>
        <taxon>Dikarya</taxon>
        <taxon>Ascomycota</taxon>
        <taxon>Pezizomycotina</taxon>
        <taxon>Eurotiomycetes</taxon>
        <taxon>Eurotiomycetidae</taxon>
        <taxon>Eurotiales</taxon>
        <taxon>Trichocomaceae</taxon>
        <taxon>Talaromyces</taxon>
        <taxon>Talaromyces sect. Talaromyces</taxon>
    </lineage>
</organism>
<feature type="coiled-coil region" evidence="16">
    <location>
        <begin position="320"/>
        <end position="354"/>
    </location>
</feature>
<dbReference type="Gene3D" id="1.10.510.10">
    <property type="entry name" value="Transferase(Phosphotransferase) domain 1"/>
    <property type="match status" value="1"/>
</dbReference>
<keyword evidence="16" id="KW-0175">Coiled coil</keyword>
<evidence type="ECO:0000313" key="19">
    <source>
        <dbReference type="EMBL" id="KFX46816.1"/>
    </source>
</evidence>
<dbReference type="GO" id="GO:0005634">
    <property type="term" value="C:nucleus"/>
    <property type="evidence" value="ECO:0007669"/>
    <property type="project" value="UniProtKB-SubCell"/>
</dbReference>
<feature type="region of interest" description="Disordered" evidence="17">
    <location>
        <begin position="393"/>
        <end position="471"/>
    </location>
</feature>
<dbReference type="PANTHER" id="PTHR43671:SF13">
    <property type="entry name" value="SERINE_THREONINE-PROTEIN KINASE NEK2"/>
    <property type="match status" value="1"/>
</dbReference>
<evidence type="ECO:0000259" key="18">
    <source>
        <dbReference type="PROSITE" id="PS50011"/>
    </source>
</evidence>
<evidence type="ECO:0000256" key="6">
    <source>
        <dbReference type="ARBA" id="ARBA00022618"/>
    </source>
</evidence>
<feature type="compositionally biased region" description="Polar residues" evidence="17">
    <location>
        <begin position="606"/>
        <end position="620"/>
    </location>
</feature>
<feature type="compositionally biased region" description="Low complexity" evidence="17">
    <location>
        <begin position="430"/>
        <end position="440"/>
    </location>
</feature>
<dbReference type="EMBL" id="JPOX01000017">
    <property type="protein sequence ID" value="KFX46816.1"/>
    <property type="molecule type" value="Genomic_DNA"/>
</dbReference>
<evidence type="ECO:0000256" key="2">
    <source>
        <dbReference type="ARBA" id="ARBA00006692"/>
    </source>
</evidence>
<dbReference type="Gene3D" id="3.30.200.20">
    <property type="entry name" value="Phosphorylase Kinase, domain 1"/>
    <property type="match status" value="2"/>
</dbReference>
<dbReference type="EMBL" id="JPOX01000017">
    <property type="protein sequence ID" value="KFX46814.1"/>
    <property type="molecule type" value="Genomic_DNA"/>
</dbReference>
<keyword evidence="6" id="KW-0132">Cell division</keyword>
<protein>
    <recommendedName>
        <fullName evidence="3">non-specific serine/threonine protein kinase</fullName>
        <ecNumber evidence="3">2.7.11.1</ecNumber>
    </recommendedName>
</protein>
<feature type="compositionally biased region" description="Low complexity" evidence="17">
    <location>
        <begin position="637"/>
        <end position="648"/>
    </location>
</feature>
<comment type="catalytic activity">
    <reaction evidence="14">
        <text>L-threonyl-[protein] + ATP = O-phospho-L-threonyl-[protein] + ADP + H(+)</text>
        <dbReference type="Rhea" id="RHEA:46608"/>
        <dbReference type="Rhea" id="RHEA-COMP:11060"/>
        <dbReference type="Rhea" id="RHEA-COMP:11605"/>
        <dbReference type="ChEBI" id="CHEBI:15378"/>
        <dbReference type="ChEBI" id="CHEBI:30013"/>
        <dbReference type="ChEBI" id="CHEBI:30616"/>
        <dbReference type="ChEBI" id="CHEBI:61977"/>
        <dbReference type="ChEBI" id="CHEBI:456216"/>
        <dbReference type="EC" id="2.7.11.1"/>
    </reaction>
</comment>
<dbReference type="FunFam" id="1.10.510.10:FF:000697">
    <property type="entry name" value="G2-specific protein kinase nimA"/>
    <property type="match status" value="1"/>
</dbReference>
<evidence type="ECO:0000256" key="1">
    <source>
        <dbReference type="ARBA" id="ARBA00004123"/>
    </source>
</evidence>
<dbReference type="InterPro" id="IPR000719">
    <property type="entry name" value="Prot_kinase_dom"/>
</dbReference>
<evidence type="ECO:0000256" key="9">
    <source>
        <dbReference type="ARBA" id="ARBA00022776"/>
    </source>
</evidence>
<dbReference type="GO" id="GO:0051301">
    <property type="term" value="P:cell division"/>
    <property type="evidence" value="ECO:0007669"/>
    <property type="project" value="UniProtKB-KW"/>
</dbReference>